<organism evidence="1 2">
    <name type="scientific">Sulfitobacter marinus</name>
    <dbReference type="NCBI Taxonomy" id="394264"/>
    <lineage>
        <taxon>Bacteria</taxon>
        <taxon>Pseudomonadati</taxon>
        <taxon>Pseudomonadota</taxon>
        <taxon>Alphaproteobacteria</taxon>
        <taxon>Rhodobacterales</taxon>
        <taxon>Roseobacteraceae</taxon>
        <taxon>Sulfitobacter</taxon>
    </lineage>
</organism>
<gene>
    <name evidence="1" type="ORF">SAMN04488040_2119</name>
</gene>
<protein>
    <submittedName>
        <fullName evidence="1">Uncharacterized protein</fullName>
    </submittedName>
</protein>
<evidence type="ECO:0000313" key="1">
    <source>
        <dbReference type="EMBL" id="SFS85577.1"/>
    </source>
</evidence>
<dbReference type="RefSeq" id="WP_093916329.1">
    <property type="nucleotide sequence ID" value="NZ_FPAJ01000003.1"/>
</dbReference>
<reference evidence="2" key="1">
    <citation type="submission" date="2016-10" db="EMBL/GenBank/DDBJ databases">
        <authorList>
            <person name="Varghese N."/>
            <person name="Submissions S."/>
        </authorList>
    </citation>
    <scope>NUCLEOTIDE SEQUENCE [LARGE SCALE GENOMIC DNA]</scope>
    <source>
        <strain evidence="2">DSM 23422</strain>
    </source>
</reference>
<proteinExistence type="predicted"/>
<evidence type="ECO:0000313" key="2">
    <source>
        <dbReference type="Proteomes" id="UP000199239"/>
    </source>
</evidence>
<keyword evidence="2" id="KW-1185">Reference proteome</keyword>
<sequence length="89" mass="8982">MPITDNFHDYSAGLTGPICGGFSITPDDAADVAQVTRAVMVAGAGDLAVVLKGGDTVTLPSLMAGVVYPFRIERVLNTGTTASGVTGLV</sequence>
<dbReference type="OrthoDB" id="7916272at2"/>
<dbReference type="EMBL" id="FPAJ01000003">
    <property type="protein sequence ID" value="SFS85577.1"/>
    <property type="molecule type" value="Genomic_DNA"/>
</dbReference>
<accession>A0A1I6T9F1</accession>
<dbReference type="Proteomes" id="UP000199239">
    <property type="component" value="Unassembled WGS sequence"/>
</dbReference>
<name>A0A1I6T9F1_9RHOB</name>
<dbReference type="AlphaFoldDB" id="A0A1I6T9F1"/>
<dbReference type="STRING" id="394264.SAMN04488040_2119"/>